<evidence type="ECO:0000259" key="7">
    <source>
        <dbReference type="Pfam" id="PF07732"/>
    </source>
</evidence>
<feature type="domain" description="Plastocyanin-like" evidence="7">
    <location>
        <begin position="63"/>
        <end position="178"/>
    </location>
</feature>
<keyword evidence="4" id="KW-0186">Copper</keyword>
<evidence type="ECO:0008006" key="10">
    <source>
        <dbReference type="Google" id="ProtNLM"/>
    </source>
</evidence>
<dbReference type="InterPro" id="IPR011707">
    <property type="entry name" value="Cu-oxidase-like_N"/>
</dbReference>
<dbReference type="STRING" id="383855.N1Q9L3"/>
<feature type="domain" description="Plastocyanin-like" evidence="5">
    <location>
        <begin position="189"/>
        <end position="344"/>
    </location>
</feature>
<accession>N1Q9L3</accession>
<dbReference type="GO" id="GO:0016491">
    <property type="term" value="F:oxidoreductase activity"/>
    <property type="evidence" value="ECO:0007669"/>
    <property type="project" value="UniProtKB-KW"/>
</dbReference>
<dbReference type="PANTHER" id="PTHR11709">
    <property type="entry name" value="MULTI-COPPER OXIDASE"/>
    <property type="match status" value="1"/>
</dbReference>
<dbReference type="InterPro" id="IPR002355">
    <property type="entry name" value="Cu_oxidase_Cu_BS"/>
</dbReference>
<dbReference type="PROSITE" id="PS00079">
    <property type="entry name" value="MULTICOPPER_OXIDASE1"/>
    <property type="match status" value="1"/>
</dbReference>
<dbReference type="InterPro" id="IPR008972">
    <property type="entry name" value="Cupredoxin"/>
</dbReference>
<protein>
    <recommendedName>
        <fullName evidence="10">Multicopper oxidase</fullName>
    </recommendedName>
</protein>
<dbReference type="eggNOG" id="KOG1263">
    <property type="taxonomic scope" value="Eukaryota"/>
</dbReference>
<gene>
    <name evidence="8" type="ORF">MYCFIDRAFT_185839</name>
</gene>
<dbReference type="Proteomes" id="UP000016932">
    <property type="component" value="Unassembled WGS sequence"/>
</dbReference>
<dbReference type="KEGG" id="pfj:MYCFIDRAFT_185839"/>
<name>N1Q9L3_PSEFD</name>
<organism evidence="8 9">
    <name type="scientific">Pseudocercospora fijiensis (strain CIRAD86)</name>
    <name type="common">Black leaf streak disease fungus</name>
    <name type="synonym">Mycosphaerella fijiensis</name>
    <dbReference type="NCBI Taxonomy" id="383855"/>
    <lineage>
        <taxon>Eukaryota</taxon>
        <taxon>Fungi</taxon>
        <taxon>Dikarya</taxon>
        <taxon>Ascomycota</taxon>
        <taxon>Pezizomycotina</taxon>
        <taxon>Dothideomycetes</taxon>
        <taxon>Dothideomycetidae</taxon>
        <taxon>Mycosphaerellales</taxon>
        <taxon>Mycosphaerellaceae</taxon>
        <taxon>Pseudocercospora</taxon>
    </lineage>
</organism>
<feature type="domain" description="Plastocyanin-like" evidence="6">
    <location>
        <begin position="448"/>
        <end position="567"/>
    </location>
</feature>
<keyword evidence="3" id="KW-0560">Oxidoreductase</keyword>
<dbReference type="InterPro" id="IPR033138">
    <property type="entry name" value="Cu_oxidase_CS"/>
</dbReference>
<dbReference type="OrthoDB" id="2121828at2759"/>
<dbReference type="RefSeq" id="XP_007922156.1">
    <property type="nucleotide sequence ID" value="XM_007923965.1"/>
</dbReference>
<dbReference type="VEuPathDB" id="FungiDB:MYCFIDRAFT_185839"/>
<dbReference type="SUPFAM" id="SSF49503">
    <property type="entry name" value="Cupredoxins"/>
    <property type="match status" value="3"/>
</dbReference>
<keyword evidence="2" id="KW-0479">Metal-binding</keyword>
<dbReference type="FunFam" id="2.60.40.420:FF:000045">
    <property type="entry name" value="Laccase 2"/>
    <property type="match status" value="1"/>
</dbReference>
<dbReference type="EMBL" id="KB446555">
    <property type="protein sequence ID" value="EME89585.1"/>
    <property type="molecule type" value="Genomic_DNA"/>
</dbReference>
<dbReference type="PANTHER" id="PTHR11709:SF145">
    <property type="entry name" value="LCC1"/>
    <property type="match status" value="1"/>
</dbReference>
<dbReference type="AlphaFoldDB" id="N1Q9L3"/>
<evidence type="ECO:0000256" key="1">
    <source>
        <dbReference type="ARBA" id="ARBA00010609"/>
    </source>
</evidence>
<evidence type="ECO:0000256" key="4">
    <source>
        <dbReference type="ARBA" id="ARBA00023008"/>
    </source>
</evidence>
<dbReference type="FunFam" id="2.60.40.420:FF:000021">
    <property type="entry name" value="Extracellular dihydrogeodin oxidase/laccase"/>
    <property type="match status" value="1"/>
</dbReference>
<dbReference type="GeneID" id="19334816"/>
<evidence type="ECO:0000313" key="8">
    <source>
        <dbReference type="EMBL" id="EME89585.1"/>
    </source>
</evidence>
<dbReference type="InterPro" id="IPR045087">
    <property type="entry name" value="Cu-oxidase_fam"/>
</dbReference>
<proteinExistence type="inferred from homology"/>
<dbReference type="PROSITE" id="PS00080">
    <property type="entry name" value="MULTICOPPER_OXIDASE2"/>
    <property type="match status" value="1"/>
</dbReference>
<evidence type="ECO:0000256" key="3">
    <source>
        <dbReference type="ARBA" id="ARBA00023002"/>
    </source>
</evidence>
<dbReference type="HOGENOM" id="CLU_006504_3_2_1"/>
<evidence type="ECO:0000259" key="5">
    <source>
        <dbReference type="Pfam" id="PF00394"/>
    </source>
</evidence>
<dbReference type="InterPro" id="IPR011706">
    <property type="entry name" value="Cu-oxidase_C"/>
</dbReference>
<reference evidence="8 9" key="1">
    <citation type="journal article" date="2012" name="PLoS Pathog.">
        <title>Diverse lifestyles and strategies of plant pathogenesis encoded in the genomes of eighteen Dothideomycetes fungi.</title>
        <authorList>
            <person name="Ohm R.A."/>
            <person name="Feau N."/>
            <person name="Henrissat B."/>
            <person name="Schoch C.L."/>
            <person name="Horwitz B.A."/>
            <person name="Barry K.W."/>
            <person name="Condon B.J."/>
            <person name="Copeland A.C."/>
            <person name="Dhillon B."/>
            <person name="Glaser F."/>
            <person name="Hesse C.N."/>
            <person name="Kosti I."/>
            <person name="LaButti K."/>
            <person name="Lindquist E.A."/>
            <person name="Lucas S."/>
            <person name="Salamov A.A."/>
            <person name="Bradshaw R.E."/>
            <person name="Ciuffetti L."/>
            <person name="Hamelin R.C."/>
            <person name="Kema G.H.J."/>
            <person name="Lawrence C."/>
            <person name="Scott J.A."/>
            <person name="Spatafora J.W."/>
            <person name="Turgeon B.G."/>
            <person name="de Wit P.J.G.M."/>
            <person name="Zhong S."/>
            <person name="Goodwin S.B."/>
            <person name="Grigoriev I.V."/>
        </authorList>
    </citation>
    <scope>NUCLEOTIDE SEQUENCE [LARGE SCALE GENOMIC DNA]</scope>
    <source>
        <strain evidence="8 9">CIRAD86</strain>
    </source>
</reference>
<comment type="similarity">
    <text evidence="1">Belongs to the multicopper oxidase family.</text>
</comment>
<dbReference type="Pfam" id="PF00394">
    <property type="entry name" value="Cu-oxidase"/>
    <property type="match status" value="1"/>
</dbReference>
<dbReference type="Gene3D" id="2.60.40.420">
    <property type="entry name" value="Cupredoxins - blue copper proteins"/>
    <property type="match status" value="3"/>
</dbReference>
<evidence type="ECO:0000256" key="2">
    <source>
        <dbReference type="ARBA" id="ARBA00022723"/>
    </source>
</evidence>
<dbReference type="Pfam" id="PF07732">
    <property type="entry name" value="Cu-oxidase_3"/>
    <property type="match status" value="1"/>
</dbReference>
<evidence type="ECO:0000313" key="9">
    <source>
        <dbReference type="Proteomes" id="UP000016932"/>
    </source>
</evidence>
<dbReference type="Pfam" id="PF07731">
    <property type="entry name" value="Cu-oxidase_2"/>
    <property type="match status" value="1"/>
</dbReference>
<dbReference type="GO" id="GO:0005507">
    <property type="term" value="F:copper ion binding"/>
    <property type="evidence" value="ECO:0007669"/>
    <property type="project" value="InterPro"/>
</dbReference>
<dbReference type="CDD" id="cd13854">
    <property type="entry name" value="CuRO_1_MaLCC_like"/>
    <property type="match status" value="1"/>
</dbReference>
<dbReference type="InterPro" id="IPR001117">
    <property type="entry name" value="Cu-oxidase_2nd"/>
</dbReference>
<sequence length="600" mass="65763">MSSSEAHIVANTFAEHDVRINSLARTSYKTWTSILVTPKLFDATINDHIPVTNVTRKYEFTVSRGVISADGVKRDVILVNDQFPGPAIEANWGDSIEITVHNNINSPSEGTAIHWHGFLQRGSNWMDGVPGISQCPIAPGSSYTYTIPAQLYGSSWYHAHYSAQYTAGVLGPIIVYGPSQLDYDIDIGPIMLSDWYHVPYFSIVSDAVGTDLSQIPPAADSLLINGRGRFNCSNPSYGDDAEWLASGVSSQTTWSCTDNAELSKFEFQPGKIHRLRLMNTGADGVQKFTIDGHEMQVIAYDYVPVTPYTTDTITLAVGQRADVLVTADNTSTDKFWIRTRTLSGPECGGSAAGEVHAALYYSGSNPSLPPKTQASLPFTTDTNCTPLLPTTPEFFLPAPITTNPTQENSSTTTHLNLLLTLALNSTGSFEWRINNQTSKANFNEPALYNISRFSENPFSNAYDLGDEEETKYVVLNLTNDTPISHPFHMHGFHLQILAQGRPGGGVWDGSVVGMENPMRRDTEMIPAGGFLVVGFWAGENPGIWPFHCHVAWHLSGGLAVNFLTRKEEIPKIPEGERGKTCDAWDAYSRRNVVDQIDAGS</sequence>
<keyword evidence="9" id="KW-1185">Reference proteome</keyword>
<dbReference type="CDD" id="cd13880">
    <property type="entry name" value="CuRO_2_MaLCC_like"/>
    <property type="match status" value="1"/>
</dbReference>
<evidence type="ECO:0000259" key="6">
    <source>
        <dbReference type="Pfam" id="PF07731"/>
    </source>
</evidence>